<dbReference type="EMBL" id="MCGO01000030">
    <property type="protein sequence ID" value="ORY41885.1"/>
    <property type="molecule type" value="Genomic_DNA"/>
</dbReference>
<dbReference type="AlphaFoldDB" id="A0A1Y2C6H5"/>
<gene>
    <name evidence="1" type="ORF">BCR33DRAFT_327207</name>
</gene>
<organism evidence="1 2">
    <name type="scientific">Rhizoclosmatium globosum</name>
    <dbReference type="NCBI Taxonomy" id="329046"/>
    <lineage>
        <taxon>Eukaryota</taxon>
        <taxon>Fungi</taxon>
        <taxon>Fungi incertae sedis</taxon>
        <taxon>Chytridiomycota</taxon>
        <taxon>Chytridiomycota incertae sedis</taxon>
        <taxon>Chytridiomycetes</taxon>
        <taxon>Chytridiales</taxon>
        <taxon>Chytriomycetaceae</taxon>
        <taxon>Rhizoclosmatium</taxon>
    </lineage>
</organism>
<reference evidence="1 2" key="1">
    <citation type="submission" date="2016-07" db="EMBL/GenBank/DDBJ databases">
        <title>Pervasive Adenine N6-methylation of Active Genes in Fungi.</title>
        <authorList>
            <consortium name="DOE Joint Genome Institute"/>
            <person name="Mondo S.J."/>
            <person name="Dannebaum R.O."/>
            <person name="Kuo R.C."/>
            <person name="Labutti K."/>
            <person name="Haridas S."/>
            <person name="Kuo A."/>
            <person name="Salamov A."/>
            <person name="Ahrendt S.R."/>
            <person name="Lipzen A."/>
            <person name="Sullivan W."/>
            <person name="Andreopoulos W.B."/>
            <person name="Clum A."/>
            <person name="Lindquist E."/>
            <person name="Daum C."/>
            <person name="Ramamoorthy G.K."/>
            <person name="Gryganskyi A."/>
            <person name="Culley D."/>
            <person name="Magnuson J.K."/>
            <person name="James T.Y."/>
            <person name="O'Malley M.A."/>
            <person name="Stajich J.E."/>
            <person name="Spatafora J.W."/>
            <person name="Visel A."/>
            <person name="Grigoriev I.V."/>
        </authorList>
    </citation>
    <scope>NUCLEOTIDE SEQUENCE [LARGE SCALE GENOMIC DNA]</scope>
    <source>
        <strain evidence="1 2">JEL800</strain>
    </source>
</reference>
<proteinExistence type="predicted"/>
<name>A0A1Y2C6H5_9FUNG</name>
<evidence type="ECO:0000313" key="1">
    <source>
        <dbReference type="EMBL" id="ORY41885.1"/>
    </source>
</evidence>
<protein>
    <submittedName>
        <fullName evidence="1">Uncharacterized protein</fullName>
    </submittedName>
</protein>
<accession>A0A1Y2C6H5</accession>
<keyword evidence="2" id="KW-1185">Reference proteome</keyword>
<evidence type="ECO:0000313" key="2">
    <source>
        <dbReference type="Proteomes" id="UP000193642"/>
    </source>
</evidence>
<dbReference type="Proteomes" id="UP000193642">
    <property type="component" value="Unassembled WGS sequence"/>
</dbReference>
<sequence length="151" mass="17592">MLHVLNDQEVFANSPEPESLASRDDFFDGTDPHPSRKPLAYMEIIPLPQNVVNYDHQYPLQVKIIKYLDPNDYEIIAIDKATRGRDLKAKIRDAFELGSAFNVLIFYHMYSATGVKRRMLTDRSRIEPFFLKCQLQKRKLHLIILTLSRSV</sequence>
<comment type="caution">
    <text evidence="1">The sequence shown here is derived from an EMBL/GenBank/DDBJ whole genome shotgun (WGS) entry which is preliminary data.</text>
</comment>